<dbReference type="SMART" id="SM00858">
    <property type="entry name" value="SAF"/>
    <property type="match status" value="1"/>
</dbReference>
<dbReference type="NCBIfam" id="TIGR03177">
    <property type="entry name" value="pilus_cpaB"/>
    <property type="match status" value="1"/>
</dbReference>
<dbReference type="InterPro" id="IPR013974">
    <property type="entry name" value="SAF"/>
</dbReference>
<feature type="region of interest" description="Disordered" evidence="1">
    <location>
        <begin position="231"/>
        <end position="286"/>
    </location>
</feature>
<feature type="compositionally biased region" description="Pro residues" evidence="1">
    <location>
        <begin position="253"/>
        <end position="269"/>
    </location>
</feature>
<dbReference type="HOGENOM" id="CLU_972554_0_0_6"/>
<evidence type="ECO:0000259" key="2">
    <source>
        <dbReference type="SMART" id="SM00858"/>
    </source>
</evidence>
<dbReference type="Pfam" id="PF16976">
    <property type="entry name" value="RcpC"/>
    <property type="match status" value="1"/>
</dbReference>
<dbReference type="OrthoDB" id="2037472at2"/>
<proteinExistence type="predicted"/>
<dbReference type="RefSeq" id="WP_012139062.1">
    <property type="nucleotide sequence ID" value="NZ_KE007327.1"/>
</dbReference>
<keyword evidence="4" id="KW-1185">Reference proteome</keyword>
<dbReference type="Pfam" id="PF08666">
    <property type="entry name" value="SAF"/>
    <property type="match status" value="1"/>
</dbReference>
<name>R8AY50_9GAMM</name>
<dbReference type="EMBL" id="ASAD01000017">
    <property type="protein sequence ID" value="EON91261.1"/>
    <property type="molecule type" value="Genomic_DNA"/>
</dbReference>
<dbReference type="InterPro" id="IPR017592">
    <property type="entry name" value="Pilus_assmbl_Flp-typ_CpaB"/>
</dbReference>
<evidence type="ECO:0000256" key="1">
    <source>
        <dbReference type="SAM" id="MobiDB-lite"/>
    </source>
</evidence>
<gene>
    <name evidence="3" type="ORF">MARLIPOL_14610</name>
</gene>
<sequence>MNKRLIYALPATVLALVALGLAIVGLLSTTDQPAKPQQTQVSQPEQMPFAPEYRYLVARQGLSPGDVMEEEGFTSVASSDPVPDAIRADDAPYGQPIKTALSAGQMLTKANLRTDSVLETLVPQGHQAMAVAVDDVSGVGGLLRPGDRVDVTASFRRSDKDKPAALKVLGNVLVLAVKGVPYNGEAGEENDSRRNNTVVLSVPEGEVSRLLLASSEGKLQLVALAPKQVAASEAATEGKEPEVKPVYLEDLFPEPPKPAPARRATPPPSTRVQVFEGSESRSVYVR</sequence>
<evidence type="ECO:0000313" key="3">
    <source>
        <dbReference type="EMBL" id="EON91261.1"/>
    </source>
</evidence>
<dbReference type="STRING" id="1318628.MARLIPOL_14610"/>
<dbReference type="eggNOG" id="COG3745">
    <property type="taxonomic scope" value="Bacteria"/>
</dbReference>
<dbReference type="InterPro" id="IPR031571">
    <property type="entry name" value="RcpC_dom"/>
</dbReference>
<dbReference type="Proteomes" id="UP000016540">
    <property type="component" value="Unassembled WGS sequence"/>
</dbReference>
<accession>R8AY50</accession>
<comment type="caution">
    <text evidence="3">The sequence shown here is derived from an EMBL/GenBank/DDBJ whole genome shotgun (WGS) entry which is preliminary data.</text>
</comment>
<dbReference type="PATRIC" id="fig|1318628.3.peg.2920"/>
<dbReference type="AlphaFoldDB" id="R8AY50"/>
<reference evidence="3 4" key="1">
    <citation type="journal article" date="2013" name="Genome Announc.">
        <title>Draft Genome Sequence of the Moderately Halophilic Bacterium Marinobacter lipolyticus Strain SM19.</title>
        <authorList>
            <person name="Papke R.T."/>
            <person name="de la Haba R.R."/>
            <person name="Infante-Dominguez C."/>
            <person name="Perez D."/>
            <person name="Sanchez-Porro C."/>
            <person name="Lapierre P."/>
            <person name="Ventosa A."/>
        </authorList>
    </citation>
    <scope>NUCLEOTIDE SEQUENCE [LARGE SCALE GENOMIC DNA]</scope>
    <source>
        <strain evidence="3 4">SM19</strain>
    </source>
</reference>
<protein>
    <recommendedName>
        <fullName evidence="2">SAF domain-containing protein</fullName>
    </recommendedName>
</protein>
<evidence type="ECO:0000313" key="4">
    <source>
        <dbReference type="Proteomes" id="UP000016540"/>
    </source>
</evidence>
<organism evidence="3 4">
    <name type="scientific">Marinobacter lipolyticus SM19</name>
    <dbReference type="NCBI Taxonomy" id="1318628"/>
    <lineage>
        <taxon>Bacteria</taxon>
        <taxon>Pseudomonadati</taxon>
        <taxon>Pseudomonadota</taxon>
        <taxon>Gammaproteobacteria</taxon>
        <taxon>Pseudomonadales</taxon>
        <taxon>Marinobacteraceae</taxon>
        <taxon>Marinobacter</taxon>
    </lineage>
</organism>
<feature type="domain" description="SAF" evidence="2">
    <location>
        <begin position="53"/>
        <end position="113"/>
    </location>
</feature>